<accession>A0A0J1IHC8</accession>
<dbReference type="Proteomes" id="UP000036356">
    <property type="component" value="Unassembled WGS sequence"/>
</dbReference>
<dbReference type="GO" id="GO:0008775">
    <property type="term" value="F:acetate CoA-transferase activity"/>
    <property type="evidence" value="ECO:0007669"/>
    <property type="project" value="InterPro"/>
</dbReference>
<evidence type="ECO:0000256" key="1">
    <source>
        <dbReference type="ARBA" id="ARBA00009632"/>
    </source>
</evidence>
<feature type="binding site" evidence="3">
    <location>
        <position position="342"/>
    </location>
    <ligand>
        <name>CoA</name>
        <dbReference type="ChEBI" id="CHEBI:57287"/>
    </ligand>
</feature>
<dbReference type="EMBL" id="LDZY01000018">
    <property type="protein sequence ID" value="KLU64071.1"/>
    <property type="molecule type" value="Genomic_DNA"/>
</dbReference>
<keyword evidence="3" id="KW-0443">Lipid metabolism</keyword>
<dbReference type="PANTHER" id="PTHR21432:SF20">
    <property type="entry name" value="ACETYL-COA HYDROLASE"/>
    <property type="match status" value="1"/>
</dbReference>
<sequence>MSAAVKEYQSKLVSPEKAVSGVKSGDWIGYSYAANTLPVLDRALAARTPELYDIQLLGGVTMRPHAFVKADPKGEHFNWNCTHFSAIDRKYYDMGRAYYIPLKYSEVPRYVLENVRMDIAMIQVSPMDKHGFFNLGPTISHYWANARKAKVIIVEVNEDMPIAHGGYGHYLHVSDVDYIVEGGHTGMPQVPSEDPGEIDHQIANYVLENIRDGDCLQLGIGTMPNALGQLIAKSDLKDLGVHTEMLVDSFVDLVEAGRISGRKKQVDPGRIVYTFAAGTQKLYDFIDDNPQVAGYPVDYVNERDIASRNDNLVSINNALEIDLSGQVCSETIGPRMISGAGGQLDFVDAAYHSKGGRSFICMASTYTDAKGKMHSRINPLLTTGAVVTDTRPVVQYIVTEYGIVNLKGQTTWQRAERLISLAHPDFREDLIREAQALNIWRRSNKEI</sequence>
<dbReference type="InterPro" id="IPR003702">
    <property type="entry name" value="ActCoA_hydro_N"/>
</dbReference>
<dbReference type="PATRIC" id="fig|476652.3.peg.4308"/>
<dbReference type="Gene3D" id="3.40.1080.20">
    <property type="entry name" value="Acetyl-CoA hydrolase/transferase C-terminal domain"/>
    <property type="match status" value="1"/>
</dbReference>
<dbReference type="SUPFAM" id="SSF100950">
    <property type="entry name" value="NagB/RpiA/CoA transferase-like"/>
    <property type="match status" value="2"/>
</dbReference>
<dbReference type="Pfam" id="PF02550">
    <property type="entry name" value="AcetylCoA_hydro"/>
    <property type="match status" value="1"/>
</dbReference>
<dbReference type="UniPathway" id="UPA00863"/>
<comment type="catalytic activity">
    <reaction evidence="3">
        <text>butanoate + acetyl-CoA = butanoyl-CoA + acetate</text>
        <dbReference type="Rhea" id="RHEA:30071"/>
        <dbReference type="ChEBI" id="CHEBI:17968"/>
        <dbReference type="ChEBI" id="CHEBI:30089"/>
        <dbReference type="ChEBI" id="CHEBI:57288"/>
        <dbReference type="ChEBI" id="CHEBI:57371"/>
    </reaction>
</comment>
<comment type="pathway">
    <text evidence="3">Lipid metabolism; butanoate metabolism.</text>
</comment>
<evidence type="ECO:0000256" key="3">
    <source>
        <dbReference type="HAMAP-Rule" id="MF_03228"/>
    </source>
</evidence>
<feature type="domain" description="Acetyl-CoA hydrolase/transferase N-terminal" evidence="4">
    <location>
        <begin position="6"/>
        <end position="182"/>
    </location>
</feature>
<protein>
    <recommendedName>
        <fullName evidence="3">Probable butyrate:acetyl-CoA coenzyme A-transferase</fullName>
        <shortName evidence="3">Butyrate CoA-transferase</shortName>
        <ecNumber evidence="3">2.8.3.-</ecNumber>
    </recommendedName>
</protein>
<keyword evidence="7" id="KW-1185">Reference proteome</keyword>
<evidence type="ECO:0000259" key="4">
    <source>
        <dbReference type="Pfam" id="PF02550"/>
    </source>
</evidence>
<reference evidence="6 7" key="1">
    <citation type="submission" date="2015-06" db="EMBL/GenBank/DDBJ databases">
        <title>Draft genome of the moderately acidophilic sulfate reducer Candidatus Desulfosporosinus acididurans strain M1.</title>
        <authorList>
            <person name="Poehlein A."/>
            <person name="Petzsch P."/>
            <person name="Johnson B.D."/>
            <person name="Schloemann M."/>
            <person name="Daniel R."/>
            <person name="Muehling M."/>
        </authorList>
    </citation>
    <scope>NUCLEOTIDE SEQUENCE [LARGE SCALE GENOMIC DNA]</scope>
    <source>
        <strain evidence="6 7">M1</strain>
    </source>
</reference>
<keyword evidence="2 3" id="KW-0808">Transferase</keyword>
<dbReference type="InterPro" id="IPR023990">
    <property type="entry name" value="Butryl-CoA_acetate_CoA_Tfrase"/>
</dbReference>
<dbReference type="InterPro" id="IPR038460">
    <property type="entry name" value="AcetylCoA_hyd_C_sf"/>
</dbReference>
<evidence type="ECO:0000256" key="2">
    <source>
        <dbReference type="ARBA" id="ARBA00022679"/>
    </source>
</evidence>
<dbReference type="GO" id="GO:0006083">
    <property type="term" value="P:acetate metabolic process"/>
    <property type="evidence" value="ECO:0007669"/>
    <property type="project" value="InterPro"/>
</dbReference>
<evidence type="ECO:0000259" key="5">
    <source>
        <dbReference type="Pfam" id="PF13336"/>
    </source>
</evidence>
<evidence type="ECO:0000313" key="7">
    <source>
        <dbReference type="Proteomes" id="UP000036356"/>
    </source>
</evidence>
<dbReference type="RefSeq" id="WP_047811828.1">
    <property type="nucleotide sequence ID" value="NZ_LDZY01000018.1"/>
</dbReference>
<dbReference type="InterPro" id="IPR046433">
    <property type="entry name" value="ActCoA_hydro"/>
</dbReference>
<dbReference type="Gene3D" id="3.30.750.70">
    <property type="entry name" value="4-hydroxybutyrate coenzyme like domains"/>
    <property type="match status" value="1"/>
</dbReference>
<evidence type="ECO:0000313" key="6">
    <source>
        <dbReference type="EMBL" id="KLU64071.1"/>
    </source>
</evidence>
<feature type="active site" description="5-glutamyl coenzyme A thioester intermediate" evidence="3">
    <location>
        <position position="244"/>
    </location>
</feature>
<comment type="subcellular location">
    <subcellularLocation>
        <location evidence="3">Cytoplasm</location>
    </subcellularLocation>
</comment>
<comment type="function">
    <text evidence="3">Coenzyme A-transferase that converts butyrate to butyryl-CoA.</text>
</comment>
<dbReference type="GO" id="GO:0005737">
    <property type="term" value="C:cytoplasm"/>
    <property type="evidence" value="ECO:0007669"/>
    <property type="project" value="UniProtKB-SubCell"/>
</dbReference>
<proteinExistence type="inferred from homology"/>
<dbReference type="PANTHER" id="PTHR21432">
    <property type="entry name" value="ACETYL-COA HYDROLASE-RELATED"/>
    <property type="match status" value="1"/>
</dbReference>
<feature type="binding site" evidence="3">
    <location>
        <begin position="219"/>
        <end position="223"/>
    </location>
    <ligand>
        <name>CoA</name>
        <dbReference type="ChEBI" id="CHEBI:57287"/>
    </ligand>
</feature>
<feature type="domain" description="Acetyl-CoA hydrolase/transferase C-terminal" evidence="5">
    <location>
        <begin position="278"/>
        <end position="434"/>
    </location>
</feature>
<comment type="similarity">
    <text evidence="1 3">Belongs to the acetyl-CoA hydrolase/transferase family.</text>
</comment>
<dbReference type="Gene3D" id="3.40.1080.10">
    <property type="entry name" value="Glutaconate Coenzyme A-transferase"/>
    <property type="match status" value="1"/>
</dbReference>
<dbReference type="STRING" id="476652.DEAC_c40650"/>
<gene>
    <name evidence="6" type="primary">cat1_2</name>
    <name evidence="6" type="ORF">DEAC_c40650</name>
</gene>
<dbReference type="AlphaFoldDB" id="A0A0J1IHC8"/>
<keyword evidence="3" id="KW-0963">Cytoplasm</keyword>
<dbReference type="HAMAP" id="MF_03228">
    <property type="entry name" value="But_CoA_trans"/>
    <property type="match status" value="1"/>
</dbReference>
<dbReference type="EC" id="2.8.3.-" evidence="3"/>
<keyword evidence="3" id="KW-0276">Fatty acid metabolism</keyword>
<feature type="binding site" evidence="3">
    <location>
        <position position="319"/>
    </location>
    <ligand>
        <name>CoA</name>
        <dbReference type="ChEBI" id="CHEBI:57287"/>
    </ligand>
</feature>
<name>A0A0J1IHC8_9FIRM</name>
<dbReference type="InterPro" id="IPR026888">
    <property type="entry name" value="AcetylCoA_hyd_C"/>
</dbReference>
<organism evidence="6 7">
    <name type="scientific">Desulfosporosinus acididurans</name>
    <dbReference type="NCBI Taxonomy" id="476652"/>
    <lineage>
        <taxon>Bacteria</taxon>
        <taxon>Bacillati</taxon>
        <taxon>Bacillota</taxon>
        <taxon>Clostridia</taxon>
        <taxon>Eubacteriales</taxon>
        <taxon>Desulfitobacteriaceae</taxon>
        <taxon>Desulfosporosinus</taxon>
    </lineage>
</organism>
<comment type="caution">
    <text evidence="6">The sequence shown here is derived from an EMBL/GenBank/DDBJ whole genome shotgun (WGS) entry which is preliminary data.</text>
</comment>
<dbReference type="Pfam" id="PF13336">
    <property type="entry name" value="AcetylCoA_hyd_C"/>
    <property type="match status" value="1"/>
</dbReference>
<dbReference type="InterPro" id="IPR037171">
    <property type="entry name" value="NagB/RpiA_transferase-like"/>
</dbReference>
<dbReference type="GO" id="GO:0006084">
    <property type="term" value="P:acetyl-CoA metabolic process"/>
    <property type="evidence" value="ECO:0007669"/>
    <property type="project" value="UniProtKB-UniRule"/>
</dbReference>
<dbReference type="GO" id="GO:0019605">
    <property type="term" value="P:butyrate metabolic process"/>
    <property type="evidence" value="ECO:0007669"/>
    <property type="project" value="UniProtKB-UniRule"/>
</dbReference>